<reference evidence="1" key="1">
    <citation type="submission" date="2015-07" db="EMBL/GenBank/DDBJ databases">
        <title>MeaNS - Measles Nucleotide Surveillance Program.</title>
        <authorList>
            <person name="Tran T."/>
            <person name="Druce J."/>
        </authorList>
    </citation>
    <scope>NUCLEOTIDE SEQUENCE</scope>
    <source>
        <strain evidence="1">UCB-OBI-ISO-001</strain>
        <tissue evidence="1">Gonad</tissue>
    </source>
</reference>
<name>A0A0L8IF89_OCTBM</name>
<dbReference type="AlphaFoldDB" id="A0A0L8IF89"/>
<evidence type="ECO:0000313" key="1">
    <source>
        <dbReference type="EMBL" id="KOG00146.1"/>
    </source>
</evidence>
<dbReference type="EMBL" id="KQ415846">
    <property type="protein sequence ID" value="KOG00146.1"/>
    <property type="molecule type" value="Genomic_DNA"/>
</dbReference>
<sequence length="61" mass="7060">MSRRVKITKTISRKLPAPFLFSFTLSLSLIQAENIGLFVCLSQSVTLRQSTFFLLLFFLWC</sequence>
<gene>
    <name evidence="1" type="ORF">OCBIM_22007682mg</name>
</gene>
<protein>
    <submittedName>
        <fullName evidence="1">Uncharacterized protein</fullName>
    </submittedName>
</protein>
<proteinExistence type="predicted"/>
<accession>A0A0L8IF89</accession>
<organism evidence="1">
    <name type="scientific">Octopus bimaculoides</name>
    <name type="common">California two-spotted octopus</name>
    <dbReference type="NCBI Taxonomy" id="37653"/>
    <lineage>
        <taxon>Eukaryota</taxon>
        <taxon>Metazoa</taxon>
        <taxon>Spiralia</taxon>
        <taxon>Lophotrochozoa</taxon>
        <taxon>Mollusca</taxon>
        <taxon>Cephalopoda</taxon>
        <taxon>Coleoidea</taxon>
        <taxon>Octopodiformes</taxon>
        <taxon>Octopoda</taxon>
        <taxon>Incirrata</taxon>
        <taxon>Octopodidae</taxon>
        <taxon>Octopus</taxon>
    </lineage>
</organism>